<dbReference type="HOGENOM" id="CLU_1008962_0_0_1"/>
<comment type="caution">
    <text evidence="2">The sequence shown here is derived from an EMBL/GenBank/DDBJ whole genome shotgun (WGS) entry which is preliminary data.</text>
</comment>
<evidence type="ECO:0000313" key="2">
    <source>
        <dbReference type="EMBL" id="KDN50854.1"/>
    </source>
</evidence>
<accession>A0A066WIM0</accession>
<evidence type="ECO:0000313" key="3">
    <source>
        <dbReference type="Proteomes" id="UP000027361"/>
    </source>
</evidence>
<feature type="region of interest" description="Disordered" evidence="1">
    <location>
        <begin position="83"/>
        <end position="106"/>
    </location>
</feature>
<name>A0A066WIM0_TILAU</name>
<dbReference type="RefSeq" id="XP_013244606.1">
    <property type="nucleotide sequence ID" value="XM_013389152.1"/>
</dbReference>
<dbReference type="GeneID" id="25267654"/>
<dbReference type="EMBL" id="JMSN01000018">
    <property type="protein sequence ID" value="KDN50854.1"/>
    <property type="molecule type" value="Genomic_DNA"/>
</dbReference>
<gene>
    <name evidence="2" type="ORF">K437DRAFT_61382</name>
</gene>
<sequence length="276" mass="30184">MILDAGGTGLRPSHEVVILHCAALLLCRSAVWATIRPRACVRWWWWWWWARERAGAWPLALAGGSPLSASRALSVQRFATPSSSVVDTPGPMRSQIPTEARGRSCACSSRGSQQRSLLLSPTVNACVSSERHGGRRQPKRKRRSPPSCVTRHETTRPGTALNWRAKRSEESPSGAASGVHLYACGFSHDQTSSKRFSRYCAITLSLATSALRHESVVPSHLPGSHLPLPPARRCGFKDFRSSSCVVIWVSTAAGSTSLAIRELKCKIALGRALQRR</sequence>
<proteinExistence type="predicted"/>
<feature type="region of interest" description="Disordered" evidence="1">
    <location>
        <begin position="128"/>
        <end position="172"/>
    </location>
</feature>
<organism evidence="2 3">
    <name type="scientific">Tilletiaria anomala (strain ATCC 24038 / CBS 436.72 / UBC 951)</name>
    <dbReference type="NCBI Taxonomy" id="1037660"/>
    <lineage>
        <taxon>Eukaryota</taxon>
        <taxon>Fungi</taxon>
        <taxon>Dikarya</taxon>
        <taxon>Basidiomycota</taxon>
        <taxon>Ustilaginomycotina</taxon>
        <taxon>Exobasidiomycetes</taxon>
        <taxon>Georgefischeriales</taxon>
        <taxon>Tilletiariaceae</taxon>
        <taxon>Tilletiaria</taxon>
    </lineage>
</organism>
<dbReference type="InParanoid" id="A0A066WIM0"/>
<feature type="compositionally biased region" description="Basic residues" evidence="1">
    <location>
        <begin position="133"/>
        <end position="144"/>
    </location>
</feature>
<reference evidence="2 3" key="1">
    <citation type="submission" date="2014-05" db="EMBL/GenBank/DDBJ databases">
        <title>Draft genome sequence of a rare smut relative, Tilletiaria anomala UBC 951.</title>
        <authorList>
            <consortium name="DOE Joint Genome Institute"/>
            <person name="Toome M."/>
            <person name="Kuo A."/>
            <person name="Henrissat B."/>
            <person name="Lipzen A."/>
            <person name="Tritt A."/>
            <person name="Yoshinaga Y."/>
            <person name="Zane M."/>
            <person name="Barry K."/>
            <person name="Grigoriev I.V."/>
            <person name="Spatafora J.W."/>
            <person name="Aimea M.C."/>
        </authorList>
    </citation>
    <scope>NUCLEOTIDE SEQUENCE [LARGE SCALE GENOMIC DNA]</scope>
    <source>
        <strain evidence="2 3">UBC 951</strain>
    </source>
</reference>
<keyword evidence="3" id="KW-1185">Reference proteome</keyword>
<evidence type="ECO:0000256" key="1">
    <source>
        <dbReference type="SAM" id="MobiDB-lite"/>
    </source>
</evidence>
<dbReference type="Proteomes" id="UP000027361">
    <property type="component" value="Unassembled WGS sequence"/>
</dbReference>
<dbReference type="AlphaFoldDB" id="A0A066WIM0"/>
<protein>
    <submittedName>
        <fullName evidence="2">Uncharacterized protein</fullName>
    </submittedName>
</protein>